<accession>A0ACC0BI95</accession>
<keyword evidence="2" id="KW-1185">Reference proteome</keyword>
<evidence type="ECO:0000313" key="1">
    <source>
        <dbReference type="EMBL" id="KAI5672409.1"/>
    </source>
</evidence>
<gene>
    <name evidence="1" type="ORF">M9H77_12773</name>
</gene>
<organism evidence="1 2">
    <name type="scientific">Catharanthus roseus</name>
    <name type="common">Madagascar periwinkle</name>
    <name type="synonym">Vinca rosea</name>
    <dbReference type="NCBI Taxonomy" id="4058"/>
    <lineage>
        <taxon>Eukaryota</taxon>
        <taxon>Viridiplantae</taxon>
        <taxon>Streptophyta</taxon>
        <taxon>Embryophyta</taxon>
        <taxon>Tracheophyta</taxon>
        <taxon>Spermatophyta</taxon>
        <taxon>Magnoliopsida</taxon>
        <taxon>eudicotyledons</taxon>
        <taxon>Gunneridae</taxon>
        <taxon>Pentapetalae</taxon>
        <taxon>asterids</taxon>
        <taxon>lamiids</taxon>
        <taxon>Gentianales</taxon>
        <taxon>Apocynaceae</taxon>
        <taxon>Rauvolfioideae</taxon>
        <taxon>Vinceae</taxon>
        <taxon>Catharanthinae</taxon>
        <taxon>Catharanthus</taxon>
    </lineage>
</organism>
<dbReference type="EMBL" id="CM044703">
    <property type="protein sequence ID" value="KAI5672409.1"/>
    <property type="molecule type" value="Genomic_DNA"/>
</dbReference>
<sequence length="295" mass="34068">MEETCKRRAPEDDVVDRISNLPTNIFDLILERMPIRCAVRTSILSRNWRYTWADCPTLVFDKKFAMQIRRERSAVQLYPARYPDVDMWILFLSKQGTLKEIELHNSKPEPFPYRLSSRILLFPELIALDIYNFIFKSPNTFQDLNKLNEPKIKKTTLESLVLDVPLLIHLELSNCQCIGNVHINAPRLKTLILEGNKGLEITSFMSCKDVDYPYLSLGYGVEYQKVTSVWNEIAWIICLLRGSRFLSNFEIWADDTVSNDAEVLAYSGQPGLVNQKIEQLHVVKMIDFNGSEVGT</sequence>
<protein>
    <submittedName>
        <fullName evidence="1">Uncharacterized protein</fullName>
    </submittedName>
</protein>
<dbReference type="Proteomes" id="UP001060085">
    <property type="component" value="Linkage Group LG03"/>
</dbReference>
<reference evidence="2" key="1">
    <citation type="journal article" date="2023" name="Nat. Plants">
        <title>Single-cell RNA sequencing provides a high-resolution roadmap for understanding the multicellular compartmentation of specialized metabolism.</title>
        <authorList>
            <person name="Sun S."/>
            <person name="Shen X."/>
            <person name="Li Y."/>
            <person name="Li Y."/>
            <person name="Wang S."/>
            <person name="Li R."/>
            <person name="Zhang H."/>
            <person name="Shen G."/>
            <person name="Guo B."/>
            <person name="Wei J."/>
            <person name="Xu J."/>
            <person name="St-Pierre B."/>
            <person name="Chen S."/>
            <person name="Sun C."/>
        </authorList>
    </citation>
    <scope>NUCLEOTIDE SEQUENCE [LARGE SCALE GENOMIC DNA]</scope>
</reference>
<proteinExistence type="predicted"/>
<name>A0ACC0BI95_CATRO</name>
<comment type="caution">
    <text evidence="1">The sequence shown here is derived from an EMBL/GenBank/DDBJ whole genome shotgun (WGS) entry which is preliminary data.</text>
</comment>
<evidence type="ECO:0000313" key="2">
    <source>
        <dbReference type="Proteomes" id="UP001060085"/>
    </source>
</evidence>